<evidence type="ECO:0000256" key="1">
    <source>
        <dbReference type="SAM" id="SignalP"/>
    </source>
</evidence>
<proteinExistence type="predicted"/>
<evidence type="ECO:0000313" key="3">
    <source>
        <dbReference type="Proteomes" id="UP000444185"/>
    </source>
</evidence>
<keyword evidence="3" id="KW-1185">Reference proteome</keyword>
<sequence>MRTRHATVLAVSALFLASCTQSRAESPSPPPAPDWDFVAFEVKSWGGPVTSWRILPNGGGSWTEAVRPEGQPPTAPASQAWHEIEPDAANYATLEAILRKLPSPAPDFNACNNFMSDMAYGTLRLTRGATTTEIAWNEGCLDNNYQDFMGILREADEHMRVLGKAAPVSRVEPPEGG</sequence>
<comment type="caution">
    <text evidence="2">The sequence shown here is derived from an EMBL/GenBank/DDBJ whole genome shotgun (WGS) entry which is preliminary data.</text>
</comment>
<feature type="signal peptide" evidence="1">
    <location>
        <begin position="1"/>
        <end position="24"/>
    </location>
</feature>
<keyword evidence="1" id="KW-0732">Signal</keyword>
<dbReference type="Proteomes" id="UP000444185">
    <property type="component" value="Unassembled WGS sequence"/>
</dbReference>
<dbReference type="AlphaFoldDB" id="A0A844XVI3"/>
<dbReference type="EMBL" id="WTYF01000003">
    <property type="protein sequence ID" value="MXO49850.1"/>
    <property type="molecule type" value="Genomic_DNA"/>
</dbReference>
<gene>
    <name evidence="2" type="ORF">GRI42_00865</name>
</gene>
<evidence type="ECO:0000313" key="2">
    <source>
        <dbReference type="EMBL" id="MXO49850.1"/>
    </source>
</evidence>
<accession>A0A844XVI3</accession>
<reference evidence="2 3" key="1">
    <citation type="submission" date="2019-12" db="EMBL/GenBank/DDBJ databases">
        <title>Genomic-based taxomic classification of the family Erythrobacteraceae.</title>
        <authorList>
            <person name="Xu L."/>
        </authorList>
    </citation>
    <scope>NUCLEOTIDE SEQUENCE [LARGE SCALE GENOMIC DNA]</scope>
    <source>
        <strain evidence="2 3">DSM 16225</strain>
    </source>
</reference>
<organism evidence="2 3">
    <name type="scientific">Qipengyuania gaetbuli</name>
    <dbReference type="NCBI Taxonomy" id="266952"/>
    <lineage>
        <taxon>Bacteria</taxon>
        <taxon>Pseudomonadati</taxon>
        <taxon>Pseudomonadota</taxon>
        <taxon>Alphaproteobacteria</taxon>
        <taxon>Sphingomonadales</taxon>
        <taxon>Erythrobacteraceae</taxon>
        <taxon>Qipengyuania</taxon>
    </lineage>
</organism>
<protein>
    <submittedName>
        <fullName evidence="2">Uncharacterized protein</fullName>
    </submittedName>
</protein>
<dbReference type="PROSITE" id="PS51257">
    <property type="entry name" value="PROKAR_LIPOPROTEIN"/>
    <property type="match status" value="1"/>
</dbReference>
<feature type="chain" id="PRO_5033049636" evidence="1">
    <location>
        <begin position="25"/>
        <end position="177"/>
    </location>
</feature>
<name>A0A844XVI3_9SPHN</name>
<dbReference type="OrthoDB" id="7409072at2"/>
<dbReference type="RefSeq" id="WP_160606185.1">
    <property type="nucleotide sequence ID" value="NZ_WTYF01000003.1"/>
</dbReference>